<dbReference type="InterPro" id="IPR012373">
    <property type="entry name" value="Ferrdict_sens_TM"/>
</dbReference>
<gene>
    <name evidence="4" type="ORF">IDJ77_02760</name>
</gene>
<dbReference type="Gene3D" id="2.60.120.1440">
    <property type="match status" value="1"/>
</dbReference>
<dbReference type="InterPro" id="IPR032508">
    <property type="entry name" value="FecR_C"/>
</dbReference>
<dbReference type="Pfam" id="PF04773">
    <property type="entry name" value="FecR"/>
    <property type="match status" value="1"/>
</dbReference>
<keyword evidence="5" id="KW-1185">Reference proteome</keyword>
<evidence type="ECO:0000256" key="1">
    <source>
        <dbReference type="SAM" id="Phobius"/>
    </source>
</evidence>
<dbReference type="Pfam" id="PF16344">
    <property type="entry name" value="FecR_C"/>
    <property type="match status" value="1"/>
</dbReference>
<evidence type="ECO:0000313" key="4">
    <source>
        <dbReference type="EMBL" id="MBD1362720.1"/>
    </source>
</evidence>
<protein>
    <submittedName>
        <fullName evidence="4">FecR domain-containing protein</fullName>
    </submittedName>
</protein>
<feature type="domain" description="FecR protein" evidence="2">
    <location>
        <begin position="123"/>
        <end position="209"/>
    </location>
</feature>
<feature type="domain" description="Protein FecR C-terminal" evidence="3">
    <location>
        <begin position="255"/>
        <end position="323"/>
    </location>
</feature>
<dbReference type="EMBL" id="JACWMY010000001">
    <property type="protein sequence ID" value="MBD1362720.1"/>
    <property type="molecule type" value="Genomic_DNA"/>
</dbReference>
<name>A0ABR7WK86_9SPHI</name>
<dbReference type="Proteomes" id="UP000606600">
    <property type="component" value="Unassembled WGS sequence"/>
</dbReference>
<dbReference type="InterPro" id="IPR006860">
    <property type="entry name" value="FecR"/>
</dbReference>
<keyword evidence="1" id="KW-1133">Transmembrane helix</keyword>
<evidence type="ECO:0000259" key="2">
    <source>
        <dbReference type="Pfam" id="PF04773"/>
    </source>
</evidence>
<comment type="caution">
    <text evidence="4">The sequence shown here is derived from an EMBL/GenBank/DDBJ whole genome shotgun (WGS) entry which is preliminary data.</text>
</comment>
<accession>A0ABR7WK86</accession>
<proteinExistence type="predicted"/>
<evidence type="ECO:0000313" key="5">
    <source>
        <dbReference type="Proteomes" id="UP000606600"/>
    </source>
</evidence>
<evidence type="ECO:0000259" key="3">
    <source>
        <dbReference type="Pfam" id="PF16344"/>
    </source>
</evidence>
<keyword evidence="1" id="KW-0472">Membrane</keyword>
<feature type="transmembrane region" description="Helical" evidence="1">
    <location>
        <begin position="82"/>
        <end position="102"/>
    </location>
</feature>
<reference evidence="4 5" key="1">
    <citation type="submission" date="2020-09" db="EMBL/GenBank/DDBJ databases">
        <title>Novel species of Mucilaginibacter isolated from a glacier on the Tibetan Plateau.</title>
        <authorList>
            <person name="Liu Q."/>
            <person name="Xin Y.-H."/>
        </authorList>
    </citation>
    <scope>NUCLEOTIDE SEQUENCE [LARGE SCALE GENOMIC DNA]</scope>
    <source>
        <strain evidence="4 5">ZT4R22</strain>
    </source>
</reference>
<keyword evidence="1" id="KW-0812">Transmembrane</keyword>
<sequence length="325" mass="36561">MNDSQRKEYLLNKYINNECTQDEFNEFLEQVKASSDFEDFDGPMQQHWHDALAKVPAHQPNWDGMRNNISLRLWALKKRKQYIRSAALLAVIISVTAFFFYYKTSVTGTSVNYVTAYSAPATTKVVLLPDGTKITLNSNSTLRYPEKLDGETREVYLKGEAYFEVVHNVSKPFVIHSGKLKTNVLGTTFTVSAYSAAQAMNVTVLTGKVAVKDEQTQALAILTRGQWATAKPGNKTFVLGTLATPEDAIAWIDNKLIFEDVDLQDVIVKLSNKYNVQINITSNKLAHERITGIFESQSLPGILEALTKLTHSKYTVKHNTYTIQH</sequence>
<dbReference type="RefSeq" id="WP_191187385.1">
    <property type="nucleotide sequence ID" value="NZ_JACWMY010000001.1"/>
</dbReference>
<dbReference type="PIRSF" id="PIRSF018266">
    <property type="entry name" value="FecR"/>
    <property type="match status" value="1"/>
</dbReference>
<dbReference type="PANTHER" id="PTHR30273">
    <property type="entry name" value="PERIPLASMIC SIGNAL SENSOR AND SIGMA FACTOR ACTIVATOR FECR-RELATED"/>
    <property type="match status" value="1"/>
</dbReference>
<dbReference type="PANTHER" id="PTHR30273:SF2">
    <property type="entry name" value="PROTEIN FECR"/>
    <property type="match status" value="1"/>
</dbReference>
<dbReference type="Gene3D" id="3.55.50.30">
    <property type="match status" value="1"/>
</dbReference>
<organism evidence="4 5">
    <name type="scientific">Mucilaginibacter pankratovii</name>
    <dbReference type="NCBI Taxonomy" id="2772110"/>
    <lineage>
        <taxon>Bacteria</taxon>
        <taxon>Pseudomonadati</taxon>
        <taxon>Bacteroidota</taxon>
        <taxon>Sphingobacteriia</taxon>
        <taxon>Sphingobacteriales</taxon>
        <taxon>Sphingobacteriaceae</taxon>
        <taxon>Mucilaginibacter</taxon>
    </lineage>
</organism>